<keyword evidence="2" id="KW-1185">Reference proteome</keyword>
<evidence type="ECO:0000313" key="1">
    <source>
        <dbReference type="EMBL" id="THV43081.1"/>
    </source>
</evidence>
<dbReference type="EMBL" id="STGY01000007">
    <property type="protein sequence ID" value="THV43081.1"/>
    <property type="molecule type" value="Genomic_DNA"/>
</dbReference>
<reference evidence="1 2" key="2">
    <citation type="submission" date="2019-05" db="EMBL/GenBank/DDBJ databases">
        <title>Glycomyces buryatensis sp. nov.</title>
        <authorList>
            <person name="Nikitina E."/>
        </authorList>
    </citation>
    <scope>NUCLEOTIDE SEQUENCE [LARGE SCALE GENOMIC DNA]</scope>
    <source>
        <strain evidence="1 2">18</strain>
    </source>
</reference>
<dbReference type="OrthoDB" id="5193951at2"/>
<sequence length="122" mass="13998">MACAKRIESAGDYRDVRTAARYSEYFLHILTGRKSVEGARQLATRPGWVAFATVRRRLPARFHNVSIRKAICPRPDTAEIIARLDNGRIARTLTLTFQATPRGWRLDHCDLLQPASRPRRRI</sequence>
<dbReference type="Proteomes" id="UP000308760">
    <property type="component" value="Unassembled WGS sequence"/>
</dbReference>
<comment type="caution">
    <text evidence="1">The sequence shown here is derived from an EMBL/GenBank/DDBJ whole genome shotgun (WGS) entry which is preliminary data.</text>
</comment>
<dbReference type="RefSeq" id="WP_136532922.1">
    <property type="nucleotide sequence ID" value="NZ_STGY01000007.1"/>
</dbReference>
<protein>
    <recommendedName>
        <fullName evidence="3">Nuclear transport factor 2 family protein</fullName>
    </recommendedName>
</protein>
<gene>
    <name evidence="1" type="ORF">FAB82_02265</name>
</gene>
<evidence type="ECO:0008006" key="3">
    <source>
        <dbReference type="Google" id="ProtNLM"/>
    </source>
</evidence>
<reference evidence="2" key="1">
    <citation type="submission" date="2019-04" db="EMBL/GenBank/DDBJ databases">
        <title>Nocardioides xinjiangensis sp. nov.</title>
        <authorList>
            <person name="Liu S."/>
        </authorList>
    </citation>
    <scope>NUCLEOTIDE SEQUENCE [LARGE SCALE GENOMIC DNA]</scope>
    <source>
        <strain evidence="2">18</strain>
    </source>
</reference>
<proteinExistence type="predicted"/>
<evidence type="ECO:0000313" key="2">
    <source>
        <dbReference type="Proteomes" id="UP000308760"/>
    </source>
</evidence>
<accession>A0A4S8QH75</accession>
<dbReference type="AlphaFoldDB" id="A0A4S8QH75"/>
<organism evidence="1 2">
    <name type="scientific">Glycomyces buryatensis</name>
    <dbReference type="NCBI Taxonomy" id="2570927"/>
    <lineage>
        <taxon>Bacteria</taxon>
        <taxon>Bacillati</taxon>
        <taxon>Actinomycetota</taxon>
        <taxon>Actinomycetes</taxon>
        <taxon>Glycomycetales</taxon>
        <taxon>Glycomycetaceae</taxon>
        <taxon>Glycomyces</taxon>
    </lineage>
</organism>
<name>A0A4S8QH75_9ACTN</name>